<dbReference type="Proteomes" id="UP000823388">
    <property type="component" value="Chromosome 9K"/>
</dbReference>
<feature type="compositionally biased region" description="Low complexity" evidence="1">
    <location>
        <begin position="51"/>
        <end position="73"/>
    </location>
</feature>
<feature type="region of interest" description="Disordered" evidence="1">
    <location>
        <begin position="26"/>
        <end position="73"/>
    </location>
</feature>
<evidence type="ECO:0000256" key="1">
    <source>
        <dbReference type="SAM" id="MobiDB-lite"/>
    </source>
</evidence>
<evidence type="ECO:0000313" key="2">
    <source>
        <dbReference type="EMBL" id="KAG2549404.1"/>
    </source>
</evidence>
<evidence type="ECO:0000313" key="3">
    <source>
        <dbReference type="Proteomes" id="UP000823388"/>
    </source>
</evidence>
<name>A0A8T0NRN5_PANVG</name>
<sequence>MHGTYLTLSPTPPTPPSLFLLPCFSSTTNRRRRSSPSPRRSFPGSPPHACPPAMAAAGQGRSSAQRSASGRTAGLARAWRGRIWHFPLAPPPWTAALSGHGVSMAGPRHRRARSTAVAERGHGRAGGPALLLRPPPVPLRRPLVLRRRPQGGGRLRATPLAARPAPLATPPRRELGFGCGGPSAAVKVGPTASRGGAEQLGLCPPTLWDLAADRIGARTAATSIALPTAACVNAGSSPRRRHAACSALVAALAPPPSLPPTSFPAARRADLGYAASGRR</sequence>
<dbReference type="EMBL" id="CM029053">
    <property type="protein sequence ID" value="KAG2549404.1"/>
    <property type="molecule type" value="Genomic_DNA"/>
</dbReference>
<organism evidence="2 3">
    <name type="scientific">Panicum virgatum</name>
    <name type="common">Blackwell switchgrass</name>
    <dbReference type="NCBI Taxonomy" id="38727"/>
    <lineage>
        <taxon>Eukaryota</taxon>
        <taxon>Viridiplantae</taxon>
        <taxon>Streptophyta</taxon>
        <taxon>Embryophyta</taxon>
        <taxon>Tracheophyta</taxon>
        <taxon>Spermatophyta</taxon>
        <taxon>Magnoliopsida</taxon>
        <taxon>Liliopsida</taxon>
        <taxon>Poales</taxon>
        <taxon>Poaceae</taxon>
        <taxon>PACMAD clade</taxon>
        <taxon>Panicoideae</taxon>
        <taxon>Panicodae</taxon>
        <taxon>Paniceae</taxon>
        <taxon>Panicinae</taxon>
        <taxon>Panicum</taxon>
        <taxon>Panicum sect. Hiantes</taxon>
    </lineage>
</organism>
<comment type="caution">
    <text evidence="2">The sequence shown here is derived from an EMBL/GenBank/DDBJ whole genome shotgun (WGS) entry which is preliminary data.</text>
</comment>
<gene>
    <name evidence="2" type="ORF">PVAP13_9KG144426</name>
</gene>
<dbReference type="AlphaFoldDB" id="A0A8T0NRN5"/>
<keyword evidence="3" id="KW-1185">Reference proteome</keyword>
<protein>
    <submittedName>
        <fullName evidence="2">Uncharacterized protein</fullName>
    </submittedName>
</protein>
<accession>A0A8T0NRN5</accession>
<reference evidence="2" key="1">
    <citation type="submission" date="2020-05" db="EMBL/GenBank/DDBJ databases">
        <title>WGS assembly of Panicum virgatum.</title>
        <authorList>
            <person name="Lovell J.T."/>
            <person name="Jenkins J."/>
            <person name="Shu S."/>
            <person name="Juenger T.E."/>
            <person name="Schmutz J."/>
        </authorList>
    </citation>
    <scope>NUCLEOTIDE SEQUENCE</scope>
    <source>
        <strain evidence="2">AP13</strain>
    </source>
</reference>
<proteinExistence type="predicted"/>